<keyword evidence="7 9" id="KW-0808">Transferase</keyword>
<evidence type="ECO:0000256" key="4">
    <source>
        <dbReference type="ARBA" id="ARBA00011944"/>
    </source>
</evidence>
<dbReference type="EC" id="2.4.2.19" evidence="4"/>
<keyword evidence="14" id="KW-1185">Reference proteome</keyword>
<organism evidence="13 14">
    <name type="scientific">Mucisphaera calidilacus</name>
    <dbReference type="NCBI Taxonomy" id="2527982"/>
    <lineage>
        <taxon>Bacteria</taxon>
        <taxon>Pseudomonadati</taxon>
        <taxon>Planctomycetota</taxon>
        <taxon>Phycisphaerae</taxon>
        <taxon>Phycisphaerales</taxon>
        <taxon>Phycisphaeraceae</taxon>
        <taxon>Mucisphaera</taxon>
    </lineage>
</organism>
<evidence type="ECO:0000313" key="14">
    <source>
        <dbReference type="Proteomes" id="UP000320386"/>
    </source>
</evidence>
<sequence length="300" mass="32775">MTPPDLNPFIPDEHLRTLLTLAREEDLGPRQRQHDITSELVIPADAEATVAVVAREPGTLAGLATLDTLLHVFDADLQQTRHAQDASTVRAGDPVLTLSGNLRTLLAVERPLLNLLSHLSGIATETARLCGLIEETNARLCDTRKTIPGWRGLDKYAVVCGGGTSHRRGLYDAVLIKDNHIADVPDDRLTRLLRGWIDTARSAFPDLMFFEIEIDRLAQLPPVLEARPDIVLLDNMAPDTLREAVALRDRLAPDVRLEASGGITEQTLRSVAETGVDRISVGALTHTVRALDLGVDRSRG</sequence>
<dbReference type="Pfam" id="PF01729">
    <property type="entry name" value="QRPTase_C"/>
    <property type="match status" value="1"/>
</dbReference>
<comment type="pathway">
    <text evidence="2">Cofactor biosynthesis; NAD(+) biosynthesis; nicotinate D-ribonucleotide from quinolinate: step 1/1.</text>
</comment>
<feature type="binding site" evidence="10">
    <location>
        <begin position="281"/>
        <end position="283"/>
    </location>
    <ligand>
        <name>substrate</name>
    </ligand>
</feature>
<evidence type="ECO:0000256" key="9">
    <source>
        <dbReference type="PIRNR" id="PIRNR006250"/>
    </source>
</evidence>
<evidence type="ECO:0000256" key="5">
    <source>
        <dbReference type="ARBA" id="ARBA00022642"/>
    </source>
</evidence>
<dbReference type="SUPFAM" id="SSF51690">
    <property type="entry name" value="Nicotinate/Quinolinate PRTase C-terminal domain-like"/>
    <property type="match status" value="1"/>
</dbReference>
<feature type="binding site" evidence="10">
    <location>
        <position position="213"/>
    </location>
    <ligand>
        <name>substrate</name>
    </ligand>
</feature>
<dbReference type="PIRSF" id="PIRSF006250">
    <property type="entry name" value="NadC_ModD"/>
    <property type="match status" value="1"/>
</dbReference>
<comment type="function">
    <text evidence="1">Involved in the catabolism of quinolinic acid (QA).</text>
</comment>
<dbReference type="GO" id="GO:0004514">
    <property type="term" value="F:nicotinate-nucleotide diphosphorylase (carboxylating) activity"/>
    <property type="evidence" value="ECO:0007669"/>
    <property type="project" value="UniProtKB-EC"/>
</dbReference>
<dbReference type="InterPro" id="IPR027277">
    <property type="entry name" value="NadC/ModD"/>
</dbReference>
<accession>A0A518BWE6</accession>
<feature type="binding site" evidence="10">
    <location>
        <position position="177"/>
    </location>
    <ligand>
        <name>substrate</name>
    </ligand>
</feature>
<dbReference type="KEGG" id="mcad:Pan265_11460"/>
<feature type="binding site" evidence="10">
    <location>
        <position position="110"/>
    </location>
    <ligand>
        <name>substrate</name>
    </ligand>
</feature>
<evidence type="ECO:0000259" key="12">
    <source>
        <dbReference type="Pfam" id="PF02749"/>
    </source>
</evidence>
<name>A0A518BWE6_9BACT</name>
<dbReference type="GO" id="GO:0009435">
    <property type="term" value="P:NAD+ biosynthetic process"/>
    <property type="evidence" value="ECO:0007669"/>
    <property type="project" value="UniProtKB-UniPathway"/>
</dbReference>
<gene>
    <name evidence="13" type="primary">nadC</name>
    <name evidence="13" type="ORF">Pan265_11460</name>
</gene>
<dbReference type="InterPro" id="IPR013785">
    <property type="entry name" value="Aldolase_TIM"/>
</dbReference>
<dbReference type="InterPro" id="IPR036068">
    <property type="entry name" value="Nicotinate_pribotase-like_C"/>
</dbReference>
<dbReference type="SUPFAM" id="SSF54675">
    <property type="entry name" value="Nicotinate/Quinolinate PRTase N-terminal domain-like"/>
    <property type="match status" value="1"/>
</dbReference>
<dbReference type="GO" id="GO:0005737">
    <property type="term" value="C:cytoplasm"/>
    <property type="evidence" value="ECO:0007669"/>
    <property type="project" value="TreeGrafter"/>
</dbReference>
<evidence type="ECO:0000256" key="10">
    <source>
        <dbReference type="PIRSR" id="PIRSR006250-1"/>
    </source>
</evidence>
<dbReference type="FunFam" id="3.20.20.70:FF:000030">
    <property type="entry name" value="Nicotinate-nucleotide pyrophosphorylase, carboxylating"/>
    <property type="match status" value="1"/>
</dbReference>
<evidence type="ECO:0000259" key="11">
    <source>
        <dbReference type="Pfam" id="PF01729"/>
    </source>
</evidence>
<feature type="binding site" evidence="10">
    <location>
        <begin position="260"/>
        <end position="262"/>
    </location>
    <ligand>
        <name>substrate</name>
    </ligand>
</feature>
<dbReference type="CDD" id="cd01572">
    <property type="entry name" value="QPRTase"/>
    <property type="match status" value="1"/>
</dbReference>
<evidence type="ECO:0000256" key="7">
    <source>
        <dbReference type="ARBA" id="ARBA00022679"/>
    </source>
</evidence>
<keyword evidence="5" id="KW-0662">Pyridine nucleotide biosynthesis</keyword>
<comment type="similarity">
    <text evidence="3 9">Belongs to the NadC/ModD family.</text>
</comment>
<reference evidence="13 14" key="1">
    <citation type="submission" date="2019-02" db="EMBL/GenBank/DDBJ databases">
        <title>Deep-cultivation of Planctomycetes and their phenomic and genomic characterization uncovers novel biology.</title>
        <authorList>
            <person name="Wiegand S."/>
            <person name="Jogler M."/>
            <person name="Boedeker C."/>
            <person name="Pinto D."/>
            <person name="Vollmers J."/>
            <person name="Rivas-Marin E."/>
            <person name="Kohn T."/>
            <person name="Peeters S.H."/>
            <person name="Heuer A."/>
            <person name="Rast P."/>
            <person name="Oberbeckmann S."/>
            <person name="Bunk B."/>
            <person name="Jeske O."/>
            <person name="Meyerdierks A."/>
            <person name="Storesund J.E."/>
            <person name="Kallscheuer N."/>
            <person name="Luecker S."/>
            <person name="Lage O.M."/>
            <person name="Pohl T."/>
            <person name="Merkel B.J."/>
            <person name="Hornburger P."/>
            <person name="Mueller R.-W."/>
            <person name="Bruemmer F."/>
            <person name="Labrenz M."/>
            <person name="Spormann A.M."/>
            <person name="Op den Camp H."/>
            <person name="Overmann J."/>
            <person name="Amann R."/>
            <person name="Jetten M.S.M."/>
            <person name="Mascher T."/>
            <person name="Medema M.H."/>
            <person name="Devos D.P."/>
            <person name="Kaster A.-K."/>
            <person name="Ovreas L."/>
            <person name="Rohde M."/>
            <person name="Galperin M.Y."/>
            <person name="Jogler C."/>
        </authorList>
    </citation>
    <scope>NUCLEOTIDE SEQUENCE [LARGE SCALE GENOMIC DNA]</scope>
    <source>
        <strain evidence="13 14">Pan265</strain>
    </source>
</reference>
<feature type="binding site" evidence="10">
    <location>
        <position position="234"/>
    </location>
    <ligand>
        <name>substrate</name>
    </ligand>
</feature>
<dbReference type="Proteomes" id="UP000320386">
    <property type="component" value="Chromosome"/>
</dbReference>
<dbReference type="AlphaFoldDB" id="A0A518BWE6"/>
<evidence type="ECO:0000256" key="2">
    <source>
        <dbReference type="ARBA" id="ARBA00004893"/>
    </source>
</evidence>
<dbReference type="PANTHER" id="PTHR32179:SF3">
    <property type="entry name" value="NICOTINATE-NUCLEOTIDE PYROPHOSPHORYLASE [CARBOXYLATING]"/>
    <property type="match status" value="1"/>
</dbReference>
<dbReference type="GO" id="GO:0034213">
    <property type="term" value="P:quinolinate catabolic process"/>
    <property type="evidence" value="ECO:0007669"/>
    <property type="project" value="TreeGrafter"/>
</dbReference>
<evidence type="ECO:0000256" key="6">
    <source>
        <dbReference type="ARBA" id="ARBA00022676"/>
    </source>
</evidence>
<dbReference type="RefSeq" id="WP_236254745.1">
    <property type="nucleotide sequence ID" value="NZ_CP036280.1"/>
</dbReference>
<dbReference type="Gene3D" id="3.90.1170.20">
    <property type="entry name" value="Quinolinate phosphoribosyl transferase, N-terminal domain"/>
    <property type="match status" value="1"/>
</dbReference>
<dbReference type="Gene3D" id="3.20.20.70">
    <property type="entry name" value="Aldolase class I"/>
    <property type="match status" value="1"/>
</dbReference>
<dbReference type="InterPro" id="IPR002638">
    <property type="entry name" value="Quinolinate_PRibosylTrfase_C"/>
</dbReference>
<keyword evidence="6 9" id="KW-0328">Glycosyltransferase</keyword>
<evidence type="ECO:0000313" key="13">
    <source>
        <dbReference type="EMBL" id="QDU71297.1"/>
    </source>
</evidence>
<feature type="domain" description="Quinolinate phosphoribosyl transferase N-terminal" evidence="12">
    <location>
        <begin position="35"/>
        <end position="120"/>
    </location>
</feature>
<dbReference type="Pfam" id="PF02749">
    <property type="entry name" value="QRPTase_N"/>
    <property type="match status" value="1"/>
</dbReference>
<feature type="binding site" evidence="10">
    <location>
        <position position="167"/>
    </location>
    <ligand>
        <name>substrate</name>
    </ligand>
</feature>
<evidence type="ECO:0000256" key="3">
    <source>
        <dbReference type="ARBA" id="ARBA00009400"/>
    </source>
</evidence>
<dbReference type="InterPro" id="IPR037128">
    <property type="entry name" value="Quinolinate_PRibosylTase_N_sf"/>
</dbReference>
<evidence type="ECO:0000256" key="1">
    <source>
        <dbReference type="ARBA" id="ARBA00003237"/>
    </source>
</evidence>
<protein>
    <recommendedName>
        <fullName evidence="4">nicotinate-nucleotide diphosphorylase (carboxylating)</fullName>
        <ecNumber evidence="4">2.4.2.19</ecNumber>
    </recommendedName>
    <alternativeName>
        <fullName evidence="8">Quinolinate phosphoribosyltransferase [decarboxylating]</fullName>
    </alternativeName>
</protein>
<dbReference type="InterPro" id="IPR004393">
    <property type="entry name" value="NadC"/>
</dbReference>
<feature type="binding site" evidence="10">
    <location>
        <begin position="143"/>
        <end position="145"/>
    </location>
    <ligand>
        <name>substrate</name>
    </ligand>
</feature>
<dbReference type="NCBIfam" id="TIGR00078">
    <property type="entry name" value="nadC"/>
    <property type="match status" value="1"/>
</dbReference>
<dbReference type="PANTHER" id="PTHR32179">
    <property type="entry name" value="NICOTINATE-NUCLEOTIDE PYROPHOSPHORYLASE [CARBOXYLATING]"/>
    <property type="match status" value="1"/>
</dbReference>
<dbReference type="InterPro" id="IPR022412">
    <property type="entry name" value="Quinolinate_PRibosylTrfase_N"/>
</dbReference>
<dbReference type="EMBL" id="CP036280">
    <property type="protein sequence ID" value="QDU71297.1"/>
    <property type="molecule type" value="Genomic_DNA"/>
</dbReference>
<dbReference type="UniPathway" id="UPA00253">
    <property type="reaction ID" value="UER00331"/>
</dbReference>
<proteinExistence type="inferred from homology"/>
<feature type="domain" description="Quinolinate phosphoribosyl transferase C-terminal" evidence="11">
    <location>
        <begin position="122"/>
        <end position="295"/>
    </location>
</feature>
<evidence type="ECO:0000256" key="8">
    <source>
        <dbReference type="ARBA" id="ARBA00033102"/>
    </source>
</evidence>